<evidence type="ECO:0000313" key="6">
    <source>
        <dbReference type="EMBL" id="AKE52799.1"/>
    </source>
</evidence>
<dbReference type="InterPro" id="IPR000962">
    <property type="entry name" value="Znf_DskA_TraR"/>
</dbReference>
<dbReference type="PANTHER" id="PTHR33823">
    <property type="entry name" value="RNA POLYMERASE-BINDING TRANSCRIPTION FACTOR DKSA-RELATED"/>
    <property type="match status" value="1"/>
</dbReference>
<name>A0A0F6TRV7_9GAMM</name>
<accession>A0A0F6TRV7</accession>
<dbReference type="PANTHER" id="PTHR33823:SF4">
    <property type="entry name" value="GENERAL STRESS PROTEIN 16O"/>
    <property type="match status" value="1"/>
</dbReference>
<reference evidence="6 7" key="1">
    <citation type="submission" date="2015-02" db="EMBL/GenBank/DDBJ databases">
        <title>Complete genome sequence of Kangiella geojedonensis strain YCS-5T.</title>
        <authorList>
            <person name="Kim K.M."/>
        </authorList>
    </citation>
    <scope>NUCLEOTIDE SEQUENCE [LARGE SCALE GENOMIC DNA]</scope>
    <source>
        <strain evidence="6 7">YCS-5</strain>
    </source>
</reference>
<feature type="zinc finger region" description="dksA C4-type" evidence="4">
    <location>
        <begin position="85"/>
        <end position="109"/>
    </location>
</feature>
<dbReference type="PROSITE" id="PS51128">
    <property type="entry name" value="ZF_DKSA_2"/>
    <property type="match status" value="1"/>
</dbReference>
<dbReference type="Gene3D" id="1.20.120.910">
    <property type="entry name" value="DksA, coiled-coil domain"/>
    <property type="match status" value="1"/>
</dbReference>
<dbReference type="SUPFAM" id="SSF57716">
    <property type="entry name" value="Glucocorticoid receptor-like (DNA-binding domain)"/>
    <property type="match status" value="1"/>
</dbReference>
<dbReference type="KEGG" id="kge:TQ33_1863"/>
<keyword evidence="1" id="KW-0479">Metal-binding</keyword>
<dbReference type="STRING" id="914150.TQ33_1863"/>
<proteinExistence type="predicted"/>
<dbReference type="EMBL" id="CP010975">
    <property type="protein sequence ID" value="AKE52799.1"/>
    <property type="molecule type" value="Genomic_DNA"/>
</dbReference>
<dbReference type="GO" id="GO:0008270">
    <property type="term" value="F:zinc ion binding"/>
    <property type="evidence" value="ECO:0007669"/>
    <property type="project" value="UniProtKB-KW"/>
</dbReference>
<dbReference type="AlphaFoldDB" id="A0A0F6TRV7"/>
<evidence type="ECO:0000256" key="3">
    <source>
        <dbReference type="ARBA" id="ARBA00022833"/>
    </source>
</evidence>
<evidence type="ECO:0000313" key="7">
    <source>
        <dbReference type="Proteomes" id="UP000034071"/>
    </source>
</evidence>
<evidence type="ECO:0000256" key="4">
    <source>
        <dbReference type="PROSITE-ProRule" id="PRU00510"/>
    </source>
</evidence>
<evidence type="ECO:0000256" key="1">
    <source>
        <dbReference type="ARBA" id="ARBA00022723"/>
    </source>
</evidence>
<dbReference type="Pfam" id="PF01258">
    <property type="entry name" value="zf-dskA_traR"/>
    <property type="match status" value="1"/>
</dbReference>
<dbReference type="RefSeq" id="WP_046561823.1">
    <property type="nucleotide sequence ID" value="NZ_CP010975.1"/>
</dbReference>
<gene>
    <name evidence="6" type="ORF">TQ33_1863</name>
</gene>
<organism evidence="6 7">
    <name type="scientific">Kangiella geojedonensis</name>
    <dbReference type="NCBI Taxonomy" id="914150"/>
    <lineage>
        <taxon>Bacteria</taxon>
        <taxon>Pseudomonadati</taxon>
        <taxon>Pseudomonadota</taxon>
        <taxon>Gammaproteobacteria</taxon>
        <taxon>Kangiellales</taxon>
        <taxon>Kangiellaceae</taxon>
        <taxon>Kangiella</taxon>
    </lineage>
</organism>
<protein>
    <submittedName>
        <fullName evidence="6">TraR/DksA family transcriptional regulator</fullName>
    </submittedName>
</protein>
<dbReference type="HOGENOM" id="CLU_043144_3_3_6"/>
<evidence type="ECO:0000256" key="2">
    <source>
        <dbReference type="ARBA" id="ARBA00022771"/>
    </source>
</evidence>
<keyword evidence="3" id="KW-0862">Zinc</keyword>
<keyword evidence="2" id="KW-0863">Zinc-finger</keyword>
<dbReference type="OrthoDB" id="6064855at2"/>
<dbReference type="Proteomes" id="UP000034071">
    <property type="component" value="Chromosome"/>
</dbReference>
<evidence type="ECO:0000259" key="5">
    <source>
        <dbReference type="Pfam" id="PF01258"/>
    </source>
</evidence>
<feature type="domain" description="Zinc finger DksA/TraR C4-type" evidence="5">
    <location>
        <begin position="81"/>
        <end position="115"/>
    </location>
</feature>
<keyword evidence="7" id="KW-1185">Reference proteome</keyword>
<sequence>MKKSQVQKYSKDLIQLEAELMEFLGLSSEASQAVELDQARMGRVSRGDAMQQQAMVSAAHQRDEKRLIAVRKALKRTETDDFGFCLECGEAINLKRLDVAPETELCLDCQSLQEQRQPL</sequence>